<sequence>MDLESQETGPAIPAPRKIFRPVVLVILAVRTFSSKAFNNKESIDSLGVSLLSPSHRNLEVPEIEEISPTRQVCLDIPSNYEVGNATSDIKQQHENIANIVKGRDLHSLHAFGGVRGIAEAFQTDLENGITGEIEDLSRHRANAVYETPVPASRNFLKLLMKSSNRHTIFLLIVSAALSLGFGIKEEGPRTGWYEGVLITLAIIVLVIVPAVRGFLGENSENLLGERRQRRKERWKSMF</sequence>
<gene>
    <name evidence="4" type="primary">LOC105136505</name>
</gene>
<name>A0AAJ6V247_POPEU</name>
<organism evidence="3 4">
    <name type="scientific">Populus euphratica</name>
    <name type="common">Euphrates poplar</name>
    <dbReference type="NCBI Taxonomy" id="75702"/>
    <lineage>
        <taxon>Eukaryota</taxon>
        <taxon>Viridiplantae</taxon>
        <taxon>Streptophyta</taxon>
        <taxon>Embryophyta</taxon>
        <taxon>Tracheophyta</taxon>
        <taxon>Spermatophyta</taxon>
        <taxon>Magnoliopsida</taxon>
        <taxon>eudicotyledons</taxon>
        <taxon>Gunneridae</taxon>
        <taxon>Pentapetalae</taxon>
        <taxon>rosids</taxon>
        <taxon>fabids</taxon>
        <taxon>Malpighiales</taxon>
        <taxon>Salicaceae</taxon>
        <taxon>Saliceae</taxon>
        <taxon>Populus</taxon>
    </lineage>
</organism>
<evidence type="ECO:0000313" key="3">
    <source>
        <dbReference type="Proteomes" id="UP000694918"/>
    </source>
</evidence>
<accession>A0AAJ6V247</accession>
<feature type="transmembrane region" description="Helical" evidence="2">
    <location>
        <begin position="167"/>
        <end position="183"/>
    </location>
</feature>
<evidence type="ECO:0000256" key="2">
    <source>
        <dbReference type="SAM" id="Phobius"/>
    </source>
</evidence>
<dbReference type="InterPro" id="IPR023298">
    <property type="entry name" value="ATPase_P-typ_TM_dom_sf"/>
</dbReference>
<protein>
    <submittedName>
        <fullName evidence="4">Calcium-transporting ATPase 12, plasma membrane-type-like</fullName>
    </submittedName>
</protein>
<keyword evidence="2" id="KW-0812">Transmembrane</keyword>
<keyword evidence="2" id="KW-1133">Transmembrane helix</keyword>
<dbReference type="PANTHER" id="PTHR24093">
    <property type="entry name" value="CATION TRANSPORTING ATPASE"/>
    <property type="match status" value="1"/>
</dbReference>
<evidence type="ECO:0000313" key="4">
    <source>
        <dbReference type="RefSeq" id="XP_011040185.1"/>
    </source>
</evidence>
<feature type="transmembrane region" description="Helical" evidence="2">
    <location>
        <begin position="195"/>
        <end position="215"/>
    </location>
</feature>
<dbReference type="RefSeq" id="XP_011040185.1">
    <property type="nucleotide sequence ID" value="XM_011041883.1"/>
</dbReference>
<dbReference type="KEGG" id="peu:105136505"/>
<dbReference type="Proteomes" id="UP000694918">
    <property type="component" value="Unplaced"/>
</dbReference>
<keyword evidence="2" id="KW-0472">Membrane</keyword>
<dbReference type="GeneID" id="105136505"/>
<keyword evidence="3" id="KW-1185">Reference proteome</keyword>
<dbReference type="GO" id="GO:0005886">
    <property type="term" value="C:plasma membrane"/>
    <property type="evidence" value="ECO:0007669"/>
    <property type="project" value="TreeGrafter"/>
</dbReference>
<dbReference type="GO" id="GO:0005388">
    <property type="term" value="F:P-type calcium transporter activity"/>
    <property type="evidence" value="ECO:0007669"/>
    <property type="project" value="TreeGrafter"/>
</dbReference>
<keyword evidence="1" id="KW-0460">Magnesium</keyword>
<dbReference type="AlphaFoldDB" id="A0AAJ6V247"/>
<reference evidence="4" key="1">
    <citation type="submission" date="2025-08" db="UniProtKB">
        <authorList>
            <consortium name="RefSeq"/>
        </authorList>
    </citation>
    <scope>IDENTIFICATION</scope>
</reference>
<dbReference type="SUPFAM" id="SSF81665">
    <property type="entry name" value="Calcium ATPase, transmembrane domain M"/>
    <property type="match status" value="1"/>
</dbReference>
<dbReference type="PANTHER" id="PTHR24093:SF470">
    <property type="entry name" value="CALCIUM-TRANSPORTING ATPASE 12, PLASMA MEMBRANE-TYPE-LIKE"/>
    <property type="match status" value="1"/>
</dbReference>
<evidence type="ECO:0000256" key="1">
    <source>
        <dbReference type="ARBA" id="ARBA00022842"/>
    </source>
</evidence>
<proteinExistence type="predicted"/>